<dbReference type="InterPro" id="IPR051842">
    <property type="entry name" value="uS12_prolyl_hydroxylase"/>
</dbReference>
<reference evidence="12 13" key="1">
    <citation type="submission" date="2024-05" db="EMBL/GenBank/DDBJ databases">
        <title>Genetic variation in Jamaican populations of the coffee berry borer (Hypothenemus hampei).</title>
        <authorList>
            <person name="Errbii M."/>
            <person name="Myrie A."/>
        </authorList>
    </citation>
    <scope>NUCLEOTIDE SEQUENCE [LARGE SCALE GENOMIC DNA]</scope>
    <source>
        <strain evidence="12">JA-Hopewell-2020-01-JO</strain>
        <tissue evidence="12">Whole body</tissue>
    </source>
</reference>
<protein>
    <recommendedName>
        <fullName evidence="8">uS12 prolyl 3-hydroxylase</fullName>
    </recommendedName>
</protein>
<dbReference type="SMART" id="SM00702">
    <property type="entry name" value="P4Hc"/>
    <property type="match status" value="1"/>
</dbReference>
<dbReference type="EMBL" id="JBDJPC010000007">
    <property type="protein sequence ID" value="KAL1494918.1"/>
    <property type="molecule type" value="Genomic_DNA"/>
</dbReference>
<feature type="compositionally biased region" description="Polar residues" evidence="10">
    <location>
        <begin position="7"/>
        <end position="18"/>
    </location>
</feature>
<dbReference type="InterPro" id="IPR005123">
    <property type="entry name" value="Oxoglu/Fe-dep_dioxygenase_dom"/>
</dbReference>
<gene>
    <name evidence="12" type="ORF">ABEB36_010429</name>
</gene>
<evidence type="ECO:0000256" key="1">
    <source>
        <dbReference type="ARBA" id="ARBA00001961"/>
    </source>
</evidence>
<feature type="compositionally biased region" description="Acidic residues" evidence="10">
    <location>
        <begin position="19"/>
        <end position="38"/>
    </location>
</feature>
<dbReference type="Proteomes" id="UP001566132">
    <property type="component" value="Unassembled WGS sequence"/>
</dbReference>
<dbReference type="GO" id="GO:0046872">
    <property type="term" value="F:metal ion binding"/>
    <property type="evidence" value="ECO:0007669"/>
    <property type="project" value="UniProtKB-KW"/>
</dbReference>
<comment type="similarity">
    <text evidence="2">Belongs to the TPA1 family.</text>
</comment>
<sequence>MDERTSNKNMDSCIMDTQESSEDEGEEITYFEESSESEPEFECETWDDCCQILPRIEGIQTFTGRHLVPTCDNEQFVSVEKKIKLCFTLNPKLLTNDLQNIWKANLPTSTENLEVITDPFKICVVKDLLENAALLDRLRQELYSINFNLRSMDLYEFFQSKDLKHLLDSDCIKMLYDFLNTDLMNWVANVTGYNLTHISATCSLYSNTDYLLVHDDQRDDRRVAFILYLTDDSPWNIKDGGALQLLSKDKFGQPLEVVKDVLPSNNQFVFFPVASDSYHQVAEVTNLNKYRLSINGWFHTKVPPVFEIPTYKPQKNSLYSQDYLSPQLTDIDLETWIREDYLDRDTIQLIQKHIEQDSEICLKNYLRQEALNEILLDLQFQDLQWKKAYPVNRYSYEIADPLTVSYTLGRFLLLFQSVEMFKLLQSYTELDLDSKTARMKFELQRWTPESYALLTEYDWKAKNELDLIICFGCKNSSDVIGARTQYVVIEDEIQNALITIEPEENNMNIVYRDSARFTKYFSKQSRCQCFYMLICSYSE</sequence>
<evidence type="ECO:0000256" key="9">
    <source>
        <dbReference type="ARBA" id="ARBA00047444"/>
    </source>
</evidence>
<keyword evidence="7" id="KW-0408">Iron</keyword>
<evidence type="ECO:0000256" key="4">
    <source>
        <dbReference type="ARBA" id="ARBA00022896"/>
    </source>
</evidence>
<accession>A0ABD1ELT4</accession>
<evidence type="ECO:0000256" key="2">
    <source>
        <dbReference type="ARBA" id="ARBA00007443"/>
    </source>
</evidence>
<feature type="domain" description="Fe2OG dioxygenase" evidence="11">
    <location>
        <begin position="196"/>
        <end position="300"/>
    </location>
</feature>
<dbReference type="Gene3D" id="2.60.120.620">
    <property type="entry name" value="q2cbj1_9rhob like domain"/>
    <property type="match status" value="2"/>
</dbReference>
<evidence type="ECO:0000256" key="6">
    <source>
        <dbReference type="ARBA" id="ARBA00023002"/>
    </source>
</evidence>
<evidence type="ECO:0000256" key="3">
    <source>
        <dbReference type="ARBA" id="ARBA00022723"/>
    </source>
</evidence>
<keyword evidence="6" id="KW-0560">Oxidoreductase</keyword>
<name>A0ABD1ELT4_HYPHA</name>
<keyword evidence="3" id="KW-0479">Metal-binding</keyword>
<evidence type="ECO:0000256" key="10">
    <source>
        <dbReference type="SAM" id="MobiDB-lite"/>
    </source>
</evidence>
<organism evidence="12 13">
    <name type="scientific">Hypothenemus hampei</name>
    <name type="common">Coffee berry borer</name>
    <dbReference type="NCBI Taxonomy" id="57062"/>
    <lineage>
        <taxon>Eukaryota</taxon>
        <taxon>Metazoa</taxon>
        <taxon>Ecdysozoa</taxon>
        <taxon>Arthropoda</taxon>
        <taxon>Hexapoda</taxon>
        <taxon>Insecta</taxon>
        <taxon>Pterygota</taxon>
        <taxon>Neoptera</taxon>
        <taxon>Endopterygota</taxon>
        <taxon>Coleoptera</taxon>
        <taxon>Polyphaga</taxon>
        <taxon>Cucujiformia</taxon>
        <taxon>Curculionidae</taxon>
        <taxon>Scolytinae</taxon>
        <taxon>Hypothenemus</taxon>
    </lineage>
</organism>
<comment type="caution">
    <text evidence="12">The sequence shown here is derived from an EMBL/GenBank/DDBJ whole genome shotgun (WGS) entry which is preliminary data.</text>
</comment>
<evidence type="ECO:0000259" key="11">
    <source>
        <dbReference type="PROSITE" id="PS51471"/>
    </source>
</evidence>
<dbReference type="Pfam" id="PF13661">
    <property type="entry name" value="2OG-FeII_Oxy_4"/>
    <property type="match status" value="1"/>
</dbReference>
<dbReference type="GO" id="GO:0031418">
    <property type="term" value="F:L-ascorbic acid binding"/>
    <property type="evidence" value="ECO:0007669"/>
    <property type="project" value="UniProtKB-KW"/>
</dbReference>
<proteinExistence type="inferred from homology"/>
<keyword evidence="4" id="KW-0847">Vitamin C</keyword>
<dbReference type="AlphaFoldDB" id="A0ABD1ELT4"/>
<evidence type="ECO:0000313" key="13">
    <source>
        <dbReference type="Proteomes" id="UP001566132"/>
    </source>
</evidence>
<evidence type="ECO:0000256" key="5">
    <source>
        <dbReference type="ARBA" id="ARBA00022964"/>
    </source>
</evidence>
<dbReference type="InterPro" id="IPR019601">
    <property type="entry name" value="Oxoglutarate/Fe-dep_Oase_C"/>
</dbReference>
<dbReference type="Pfam" id="PF10637">
    <property type="entry name" value="Ofd1_CTDD"/>
    <property type="match status" value="1"/>
</dbReference>
<dbReference type="PANTHER" id="PTHR12117:SF0">
    <property type="entry name" value="PROLYL 3-HYDROXYLASE OGFOD1"/>
    <property type="match status" value="1"/>
</dbReference>
<comment type="catalytic activity">
    <reaction evidence="9">
        <text>[ribosomal protein uS12]-L-proline + 2-oxoglutarate + O2 = [ribosomal protein uS12]-(3S)-3-hydroxy-L-proline + succinate + CO2</text>
        <dbReference type="Rhea" id="RHEA:54156"/>
        <dbReference type="Rhea" id="RHEA-COMP:13816"/>
        <dbReference type="Rhea" id="RHEA-COMP:13818"/>
        <dbReference type="ChEBI" id="CHEBI:15379"/>
        <dbReference type="ChEBI" id="CHEBI:16526"/>
        <dbReference type="ChEBI" id="CHEBI:16810"/>
        <dbReference type="ChEBI" id="CHEBI:30031"/>
        <dbReference type="ChEBI" id="CHEBI:50342"/>
        <dbReference type="ChEBI" id="CHEBI:85428"/>
    </reaction>
</comment>
<dbReference type="GO" id="GO:0031543">
    <property type="term" value="F:peptidyl-proline dioxygenase activity"/>
    <property type="evidence" value="ECO:0007669"/>
    <property type="project" value="UniProtKB-ARBA"/>
</dbReference>
<dbReference type="PANTHER" id="PTHR12117">
    <property type="entry name" value="HISTONE ACETYLTRANSFERASE COMPLEX"/>
    <property type="match status" value="1"/>
</dbReference>
<feature type="region of interest" description="Disordered" evidence="10">
    <location>
        <begin position="1"/>
        <end position="38"/>
    </location>
</feature>
<comment type="cofactor">
    <cofactor evidence="1">
        <name>L-ascorbate</name>
        <dbReference type="ChEBI" id="CHEBI:38290"/>
    </cofactor>
</comment>
<keyword evidence="13" id="KW-1185">Reference proteome</keyword>
<dbReference type="InterPro" id="IPR039558">
    <property type="entry name" value="TPA1/OFD1_N"/>
</dbReference>
<evidence type="ECO:0000313" key="12">
    <source>
        <dbReference type="EMBL" id="KAL1494918.1"/>
    </source>
</evidence>
<dbReference type="PROSITE" id="PS51471">
    <property type="entry name" value="FE2OG_OXY"/>
    <property type="match status" value="1"/>
</dbReference>
<keyword evidence="5" id="KW-0223">Dioxygenase</keyword>
<evidence type="ECO:0000256" key="8">
    <source>
        <dbReference type="ARBA" id="ARBA00029938"/>
    </source>
</evidence>
<evidence type="ECO:0000256" key="7">
    <source>
        <dbReference type="ARBA" id="ARBA00023004"/>
    </source>
</evidence>
<dbReference type="InterPro" id="IPR006620">
    <property type="entry name" value="Pro_4_hyd_alph"/>
</dbReference>